<dbReference type="AlphaFoldDB" id="A0A1B7MJP8"/>
<evidence type="ECO:0000313" key="2">
    <source>
        <dbReference type="EMBL" id="OAX32811.1"/>
    </source>
</evidence>
<dbReference type="OrthoDB" id="2684168at2759"/>
<organism evidence="2 3">
    <name type="scientific">Rhizopogon vinicolor AM-OR11-026</name>
    <dbReference type="NCBI Taxonomy" id="1314800"/>
    <lineage>
        <taxon>Eukaryota</taxon>
        <taxon>Fungi</taxon>
        <taxon>Dikarya</taxon>
        <taxon>Basidiomycota</taxon>
        <taxon>Agaricomycotina</taxon>
        <taxon>Agaricomycetes</taxon>
        <taxon>Agaricomycetidae</taxon>
        <taxon>Boletales</taxon>
        <taxon>Suillineae</taxon>
        <taxon>Rhizopogonaceae</taxon>
        <taxon>Rhizopogon</taxon>
    </lineage>
</organism>
<reference evidence="2 3" key="1">
    <citation type="submission" date="2016-06" db="EMBL/GenBank/DDBJ databases">
        <title>Comparative genomics of the ectomycorrhizal sister species Rhizopogon vinicolor and Rhizopogon vesiculosus (Basidiomycota: Boletales) reveals a divergence of the mating type B locus.</title>
        <authorList>
            <consortium name="DOE Joint Genome Institute"/>
            <person name="Mujic A.B."/>
            <person name="Kuo A."/>
            <person name="Tritt A."/>
            <person name="Lipzen A."/>
            <person name="Chen C."/>
            <person name="Johnson J."/>
            <person name="Sharma A."/>
            <person name="Barry K."/>
            <person name="Grigoriev I.V."/>
            <person name="Spatafora J.W."/>
        </authorList>
    </citation>
    <scope>NUCLEOTIDE SEQUENCE [LARGE SCALE GENOMIC DNA]</scope>
    <source>
        <strain evidence="2 3">AM-OR11-026</strain>
    </source>
</reference>
<dbReference type="Proteomes" id="UP000092154">
    <property type="component" value="Unassembled WGS sequence"/>
</dbReference>
<name>A0A1B7MJP8_9AGAM</name>
<feature type="region of interest" description="Disordered" evidence="1">
    <location>
        <begin position="53"/>
        <end position="105"/>
    </location>
</feature>
<evidence type="ECO:0000313" key="3">
    <source>
        <dbReference type="Proteomes" id="UP000092154"/>
    </source>
</evidence>
<feature type="non-terminal residue" evidence="2">
    <location>
        <position position="1"/>
    </location>
</feature>
<gene>
    <name evidence="2" type="ORF">K503DRAFT_804916</name>
</gene>
<sequence length="203" mass="23264">VLITGCFNSDNRHLRRSNAYAWDIYTTLKESDHEVLLSTPHVTLNTLKQKIADKKPLMNSDPIQRQRPVRREHPRLPQGFFDGAPDNVHSSSTHHHSLTLSSSSTSRPHKFLGRFSSFFHRPQPTIDESRELQQSNRKHMTSHPGPHAIEVAPVRDRQALYVAPRQEPVGDQVKRIKNPTWWTRCVLFICCVSVPSPDTSSHQ</sequence>
<dbReference type="InParanoid" id="A0A1B7MJP8"/>
<keyword evidence="3" id="KW-1185">Reference proteome</keyword>
<accession>A0A1B7MJP8</accession>
<evidence type="ECO:0000256" key="1">
    <source>
        <dbReference type="SAM" id="MobiDB-lite"/>
    </source>
</evidence>
<dbReference type="EMBL" id="KV448910">
    <property type="protein sequence ID" value="OAX32811.1"/>
    <property type="molecule type" value="Genomic_DNA"/>
</dbReference>
<proteinExistence type="predicted"/>
<protein>
    <submittedName>
        <fullName evidence="2">Uncharacterized protein</fullName>
    </submittedName>
</protein>